<comment type="caution">
    <text evidence="1">The sequence shown here is derived from an EMBL/GenBank/DDBJ whole genome shotgun (WGS) entry which is preliminary data.</text>
</comment>
<reference evidence="1 2" key="1">
    <citation type="submission" date="2020-08" db="EMBL/GenBank/DDBJ databases">
        <title>Genomic Encyclopedia of Type Strains, Phase IV (KMG-IV): sequencing the most valuable type-strain genomes for metagenomic binning, comparative biology and taxonomic classification.</title>
        <authorList>
            <person name="Goeker M."/>
        </authorList>
    </citation>
    <scope>NUCLEOTIDE SEQUENCE [LARGE SCALE GENOMIC DNA]</scope>
    <source>
        <strain evidence="1 2">DSM 11590</strain>
    </source>
</reference>
<dbReference type="Proteomes" id="UP000544872">
    <property type="component" value="Unassembled WGS sequence"/>
</dbReference>
<organism evidence="1 2">
    <name type="scientific">Novispirillum itersonii</name>
    <name type="common">Aquaspirillum itersonii</name>
    <dbReference type="NCBI Taxonomy" id="189"/>
    <lineage>
        <taxon>Bacteria</taxon>
        <taxon>Pseudomonadati</taxon>
        <taxon>Pseudomonadota</taxon>
        <taxon>Alphaproteobacteria</taxon>
        <taxon>Rhodospirillales</taxon>
        <taxon>Novispirillaceae</taxon>
        <taxon>Novispirillum</taxon>
    </lineage>
</organism>
<dbReference type="EMBL" id="JACIIX010000011">
    <property type="protein sequence ID" value="MBB6211509.1"/>
    <property type="molecule type" value="Genomic_DNA"/>
</dbReference>
<sequence>MQIPVQVSFHGVDHSDAVVQRVHEKLAKLEQFCSDIISCRVAVEKQHRNNAVNTLKGEPFHVTIDVSVPGDTLIVKRDPKNGEHHDDIGVALRDAFDAMERQVKTYVDRRR</sequence>
<dbReference type="InterPro" id="IPR003489">
    <property type="entry name" value="RHF/RaiA"/>
</dbReference>
<keyword evidence="2" id="KW-1185">Reference proteome</keyword>
<dbReference type="AlphaFoldDB" id="A0A7W9ZJV5"/>
<dbReference type="RefSeq" id="WP_184264326.1">
    <property type="nucleotide sequence ID" value="NZ_JACIIX010000011.1"/>
</dbReference>
<dbReference type="Gene3D" id="3.30.160.100">
    <property type="entry name" value="Ribosome hibernation promotion factor-like"/>
    <property type="match status" value="1"/>
</dbReference>
<evidence type="ECO:0000313" key="1">
    <source>
        <dbReference type="EMBL" id="MBB6211509.1"/>
    </source>
</evidence>
<protein>
    <submittedName>
        <fullName evidence="1">Ribosomal subunit interface protein</fullName>
    </submittedName>
</protein>
<dbReference type="SUPFAM" id="SSF69754">
    <property type="entry name" value="Ribosome binding protein Y (YfiA homologue)"/>
    <property type="match status" value="1"/>
</dbReference>
<proteinExistence type="predicted"/>
<name>A0A7W9ZJV5_NOVIT</name>
<accession>A0A7W9ZJV5</accession>
<evidence type="ECO:0000313" key="2">
    <source>
        <dbReference type="Proteomes" id="UP000544872"/>
    </source>
</evidence>
<dbReference type="Pfam" id="PF02482">
    <property type="entry name" value="Ribosomal_S30AE"/>
    <property type="match status" value="1"/>
</dbReference>
<gene>
    <name evidence="1" type="ORF">FHS48_002948</name>
</gene>
<dbReference type="InterPro" id="IPR036567">
    <property type="entry name" value="RHF-like"/>
</dbReference>